<dbReference type="EMBL" id="JABCKI010000338">
    <property type="protein sequence ID" value="KAG5650903.1"/>
    <property type="molecule type" value="Genomic_DNA"/>
</dbReference>
<dbReference type="Proteomes" id="UP000717328">
    <property type="component" value="Unassembled WGS sequence"/>
</dbReference>
<feature type="domain" description="HAT C-terminal dimerisation" evidence="1">
    <location>
        <begin position="2"/>
        <end position="36"/>
    </location>
</feature>
<dbReference type="AlphaFoldDB" id="A0A9P7GIY9"/>
<accession>A0A9P7GIY9</accession>
<dbReference type="InterPro" id="IPR012337">
    <property type="entry name" value="RNaseH-like_sf"/>
</dbReference>
<name>A0A9P7GIY9_9AGAR</name>
<protein>
    <recommendedName>
        <fullName evidence="1">HAT C-terminal dimerisation domain-containing protein</fullName>
    </recommendedName>
</protein>
<dbReference type="SUPFAM" id="SSF53098">
    <property type="entry name" value="Ribonuclease H-like"/>
    <property type="match status" value="1"/>
</dbReference>
<evidence type="ECO:0000259" key="1">
    <source>
        <dbReference type="Pfam" id="PF05699"/>
    </source>
</evidence>
<dbReference type="Pfam" id="PF05699">
    <property type="entry name" value="Dimer_Tnp_hAT"/>
    <property type="match status" value="1"/>
</dbReference>
<sequence>MASSVSSECAFSAAGITISKCRNRLKGDIVEALEILKCLLHQGLVFCHVAPTSDIETELEDTDDISDDEMTYFDTVKEADMFSWAQLVDEDDGEDSAAVNGDDELIVDFD</sequence>
<evidence type="ECO:0000313" key="2">
    <source>
        <dbReference type="EMBL" id="KAG5650903.1"/>
    </source>
</evidence>
<organism evidence="2 3">
    <name type="scientific">Sphagnurus paluster</name>
    <dbReference type="NCBI Taxonomy" id="117069"/>
    <lineage>
        <taxon>Eukaryota</taxon>
        <taxon>Fungi</taxon>
        <taxon>Dikarya</taxon>
        <taxon>Basidiomycota</taxon>
        <taxon>Agaricomycotina</taxon>
        <taxon>Agaricomycetes</taxon>
        <taxon>Agaricomycetidae</taxon>
        <taxon>Agaricales</taxon>
        <taxon>Tricholomatineae</taxon>
        <taxon>Lyophyllaceae</taxon>
        <taxon>Sphagnurus</taxon>
    </lineage>
</organism>
<dbReference type="InterPro" id="IPR008906">
    <property type="entry name" value="HATC_C_dom"/>
</dbReference>
<proteinExistence type="predicted"/>
<reference evidence="2" key="2">
    <citation type="submission" date="2021-10" db="EMBL/GenBank/DDBJ databases">
        <title>Phylogenomics reveals ancestral predisposition of the termite-cultivated fungus Termitomyces towards a domesticated lifestyle.</title>
        <authorList>
            <person name="Auxier B."/>
            <person name="Grum-Grzhimaylo A."/>
            <person name="Cardenas M.E."/>
            <person name="Lodge J.D."/>
            <person name="Laessoe T."/>
            <person name="Pedersen O."/>
            <person name="Smith M.E."/>
            <person name="Kuyper T.W."/>
            <person name="Franco-Molano E.A."/>
            <person name="Baroni T.J."/>
            <person name="Aanen D.K."/>
        </authorList>
    </citation>
    <scope>NUCLEOTIDE SEQUENCE</scope>
    <source>
        <strain evidence="2">D49</strain>
    </source>
</reference>
<dbReference type="OrthoDB" id="3062869at2759"/>
<comment type="caution">
    <text evidence="2">The sequence shown here is derived from an EMBL/GenBank/DDBJ whole genome shotgun (WGS) entry which is preliminary data.</text>
</comment>
<reference evidence="2" key="1">
    <citation type="submission" date="2021-02" db="EMBL/GenBank/DDBJ databases">
        <authorList>
            <person name="Nieuwenhuis M."/>
            <person name="Van De Peppel L.J.J."/>
        </authorList>
    </citation>
    <scope>NUCLEOTIDE SEQUENCE</scope>
    <source>
        <strain evidence="2">D49</strain>
    </source>
</reference>
<dbReference type="GO" id="GO:0046983">
    <property type="term" value="F:protein dimerization activity"/>
    <property type="evidence" value="ECO:0007669"/>
    <property type="project" value="InterPro"/>
</dbReference>
<gene>
    <name evidence="2" type="ORF">H0H81_010591</name>
</gene>
<evidence type="ECO:0000313" key="3">
    <source>
        <dbReference type="Proteomes" id="UP000717328"/>
    </source>
</evidence>
<keyword evidence="3" id="KW-1185">Reference proteome</keyword>